<keyword evidence="3" id="KW-0489">Methyltransferase</keyword>
<keyword evidence="4" id="KW-0808">Transferase</keyword>
<dbReference type="Pfam" id="PF00590">
    <property type="entry name" value="TP_methylase"/>
    <property type="match status" value="1"/>
</dbReference>
<dbReference type="PANTHER" id="PTHR43182">
    <property type="entry name" value="COBALT-PRECORRIN-6B C(15)-METHYLTRANSFERASE (DECARBOXYLATING)"/>
    <property type="match status" value="1"/>
</dbReference>
<dbReference type="GO" id="GO:0009236">
    <property type="term" value="P:cobalamin biosynthetic process"/>
    <property type="evidence" value="ECO:0007669"/>
    <property type="project" value="UniProtKB-KW"/>
</dbReference>
<evidence type="ECO:0000256" key="5">
    <source>
        <dbReference type="ARBA" id="ARBA00022691"/>
    </source>
</evidence>
<evidence type="ECO:0000256" key="1">
    <source>
        <dbReference type="ARBA" id="ARBA00004953"/>
    </source>
</evidence>
<keyword evidence="2" id="KW-0169">Cobalamin biosynthesis</keyword>
<comment type="pathway">
    <text evidence="1">Cofactor biosynthesis; adenosylcobalamin biosynthesis.</text>
</comment>
<dbReference type="PANTHER" id="PTHR43182:SF1">
    <property type="entry name" value="COBALT-PRECORRIN-7 C(5)-METHYLTRANSFERASE"/>
    <property type="match status" value="1"/>
</dbReference>
<evidence type="ECO:0000256" key="3">
    <source>
        <dbReference type="ARBA" id="ARBA00022603"/>
    </source>
</evidence>
<dbReference type="InterPro" id="IPR014776">
    <property type="entry name" value="4pyrrole_Mease_sub2"/>
</dbReference>
<sequence>MNIFIVGVGMGDTKYLTKIAEEKIKNADIIIGAKRVAEPYVNEKRVFFEYETDKIKKILEENKCENAVILFSGDTSFFSGAKKLKEEFPNAEIFAGISCVSYFCAKIGMAYDNMNIVSMHGRNCNIVSEVRENEKTFVLLGENPCDKLCRYGFENAEVYIGENLSYENEKILHGKARDFRDTKLASLSVAVIINNEYDKCTKIGINDSEFVTGNAPMTKSEVRAVNISKLEIKDDDICYDIGAGTGSVSIEMALLCGKGKVYAIEKKAEAAELIKQNALKFHADNIEIICADAPNGMVGLLKADKVFIGGSSGNLYEIIEKCDCKKVVVNAITLETLSLAQESFEKLGYEYEVTQICASRGRKVGGYNMMTAQNPVFIICGEKL</sequence>
<dbReference type="InterPro" id="IPR029063">
    <property type="entry name" value="SAM-dependent_MTases_sf"/>
</dbReference>
<comment type="caution">
    <text evidence="7">The sequence shown here is derived from an EMBL/GenBank/DDBJ whole genome shotgun (WGS) entry which is preliminary data.</text>
</comment>
<evidence type="ECO:0000259" key="6">
    <source>
        <dbReference type="Pfam" id="PF00590"/>
    </source>
</evidence>
<dbReference type="InterPro" id="IPR000878">
    <property type="entry name" value="4pyrrol_Mease"/>
</dbReference>
<evidence type="ECO:0000313" key="7">
    <source>
        <dbReference type="EMBL" id="MCC2210996.1"/>
    </source>
</evidence>
<dbReference type="NCBIfam" id="TIGR02469">
    <property type="entry name" value="CbiT"/>
    <property type="match status" value="1"/>
</dbReference>
<feature type="domain" description="Tetrapyrrole methylase" evidence="6">
    <location>
        <begin position="3"/>
        <end position="178"/>
    </location>
</feature>
<evidence type="ECO:0000256" key="2">
    <source>
        <dbReference type="ARBA" id="ARBA00022573"/>
    </source>
</evidence>
<dbReference type="InterPro" id="IPR012818">
    <property type="entry name" value="CbiE"/>
</dbReference>
<dbReference type="InterPro" id="IPR035996">
    <property type="entry name" value="4pyrrol_Methylase_sf"/>
</dbReference>
<protein>
    <submittedName>
        <fullName evidence="7">Precorrin-6y C5,15-methyltransferase (Decarboxylating) subunit CbiE</fullName>
    </submittedName>
</protein>
<keyword evidence="8" id="KW-1185">Reference proteome</keyword>
<dbReference type="SUPFAM" id="SSF53335">
    <property type="entry name" value="S-adenosyl-L-methionine-dependent methyltransferases"/>
    <property type="match status" value="1"/>
</dbReference>
<evidence type="ECO:0000313" key="8">
    <source>
        <dbReference type="Proteomes" id="UP001198242"/>
    </source>
</evidence>
<dbReference type="SUPFAM" id="SSF53790">
    <property type="entry name" value="Tetrapyrrole methylase"/>
    <property type="match status" value="1"/>
</dbReference>
<keyword evidence="5" id="KW-0949">S-adenosyl-L-methionine</keyword>
<dbReference type="Gene3D" id="3.30.950.10">
    <property type="entry name" value="Methyltransferase, Cobalt-precorrin-4 Transmethylase, Domain 2"/>
    <property type="match status" value="1"/>
</dbReference>
<dbReference type="Gene3D" id="3.40.50.150">
    <property type="entry name" value="Vaccinia Virus protein VP39"/>
    <property type="match status" value="1"/>
</dbReference>
<name>A0AAE3JA13_9FIRM</name>
<dbReference type="RefSeq" id="WP_308456644.1">
    <property type="nucleotide sequence ID" value="NZ_JAJEQM010000012.1"/>
</dbReference>
<reference evidence="7 8" key="1">
    <citation type="submission" date="2021-10" db="EMBL/GenBank/DDBJ databases">
        <title>Anaerobic single-cell dispensing facilitates the cultivation of human gut bacteria.</title>
        <authorList>
            <person name="Afrizal A."/>
        </authorList>
    </citation>
    <scope>NUCLEOTIDE SEQUENCE [LARGE SCALE GENOMIC DNA]</scope>
    <source>
        <strain evidence="7 8">CLA-AA-H232</strain>
    </source>
</reference>
<dbReference type="NCBIfam" id="TIGR02467">
    <property type="entry name" value="CbiE"/>
    <property type="match status" value="1"/>
</dbReference>
<accession>A0AAE3JA13</accession>
<proteinExistence type="predicted"/>
<dbReference type="CDD" id="cd02440">
    <property type="entry name" value="AdoMet_MTases"/>
    <property type="match status" value="1"/>
</dbReference>
<dbReference type="CDD" id="cd11644">
    <property type="entry name" value="Precorrin-6Y-MT"/>
    <property type="match status" value="1"/>
</dbReference>
<dbReference type="AlphaFoldDB" id="A0AAE3JA13"/>
<dbReference type="EMBL" id="JAJEQM010000012">
    <property type="protein sequence ID" value="MCC2210996.1"/>
    <property type="molecule type" value="Genomic_DNA"/>
</dbReference>
<dbReference type="GO" id="GO:0008276">
    <property type="term" value="F:protein methyltransferase activity"/>
    <property type="evidence" value="ECO:0007669"/>
    <property type="project" value="InterPro"/>
</dbReference>
<dbReference type="InterPro" id="IPR050714">
    <property type="entry name" value="Cobalamin_biosynth_MTase"/>
</dbReference>
<dbReference type="InterPro" id="IPR014008">
    <property type="entry name" value="Cbl_synth_MTase_CbiT"/>
</dbReference>
<dbReference type="GO" id="GO:0032259">
    <property type="term" value="P:methylation"/>
    <property type="evidence" value="ECO:0007669"/>
    <property type="project" value="UniProtKB-KW"/>
</dbReference>
<evidence type="ECO:0000256" key="4">
    <source>
        <dbReference type="ARBA" id="ARBA00022679"/>
    </source>
</evidence>
<gene>
    <name evidence="7" type="primary">cbiE</name>
    <name evidence="7" type="ORF">LKE05_09375</name>
</gene>
<dbReference type="InterPro" id="IPR014777">
    <property type="entry name" value="4pyrrole_Mease_sub1"/>
</dbReference>
<dbReference type="Pfam" id="PF01135">
    <property type="entry name" value="PCMT"/>
    <property type="match status" value="1"/>
</dbReference>
<dbReference type="Gene3D" id="3.40.1010.10">
    <property type="entry name" value="Cobalt-precorrin-4 Transmethylase, Domain 1"/>
    <property type="match status" value="1"/>
</dbReference>
<organism evidence="7 8">
    <name type="scientific">Hominilimicola fabiformis</name>
    <dbReference type="NCBI Taxonomy" id="2885356"/>
    <lineage>
        <taxon>Bacteria</taxon>
        <taxon>Bacillati</taxon>
        <taxon>Bacillota</taxon>
        <taxon>Clostridia</taxon>
        <taxon>Eubacteriales</taxon>
        <taxon>Oscillospiraceae</taxon>
        <taxon>Hominilimicola</taxon>
    </lineage>
</organism>
<dbReference type="Proteomes" id="UP001198242">
    <property type="component" value="Unassembled WGS sequence"/>
</dbReference>